<accession>A0A0V0T0X7</accession>
<reference evidence="1 2" key="1">
    <citation type="submission" date="2015-01" db="EMBL/GenBank/DDBJ databases">
        <title>Evolution of Trichinella species and genotypes.</title>
        <authorList>
            <person name="Korhonen P.K."/>
            <person name="Edoardo P."/>
            <person name="Giuseppe L.R."/>
            <person name="Gasser R.B."/>
        </authorList>
    </citation>
    <scope>NUCLEOTIDE SEQUENCE [LARGE SCALE GENOMIC DNA]</scope>
    <source>
        <strain evidence="1">ISS417</strain>
    </source>
</reference>
<sequence length="33" mass="3845">MAANQNESAISVIWPLVKQRFEFYSPRSSMTQK</sequence>
<gene>
    <name evidence="1" type="ORF">T05_10634</name>
</gene>
<evidence type="ECO:0000313" key="1">
    <source>
        <dbReference type="EMBL" id="KRX32630.1"/>
    </source>
</evidence>
<proteinExistence type="predicted"/>
<dbReference type="EMBL" id="JYDJ01001116">
    <property type="protein sequence ID" value="KRX32630.1"/>
    <property type="molecule type" value="Genomic_DNA"/>
</dbReference>
<evidence type="ECO:0000313" key="2">
    <source>
        <dbReference type="Proteomes" id="UP000055048"/>
    </source>
</evidence>
<dbReference type="Proteomes" id="UP000055048">
    <property type="component" value="Unassembled WGS sequence"/>
</dbReference>
<protein>
    <submittedName>
        <fullName evidence="1">Uncharacterized protein</fullName>
    </submittedName>
</protein>
<comment type="caution">
    <text evidence="1">The sequence shown here is derived from an EMBL/GenBank/DDBJ whole genome shotgun (WGS) entry which is preliminary data.</text>
</comment>
<organism evidence="1 2">
    <name type="scientific">Trichinella murrelli</name>
    <dbReference type="NCBI Taxonomy" id="144512"/>
    <lineage>
        <taxon>Eukaryota</taxon>
        <taxon>Metazoa</taxon>
        <taxon>Ecdysozoa</taxon>
        <taxon>Nematoda</taxon>
        <taxon>Enoplea</taxon>
        <taxon>Dorylaimia</taxon>
        <taxon>Trichinellida</taxon>
        <taxon>Trichinellidae</taxon>
        <taxon>Trichinella</taxon>
    </lineage>
</organism>
<keyword evidence="2" id="KW-1185">Reference proteome</keyword>
<dbReference type="AlphaFoldDB" id="A0A0V0T0X7"/>
<name>A0A0V0T0X7_9BILA</name>